<comment type="caution">
    <text evidence="1">The sequence shown here is derived from an EMBL/GenBank/DDBJ whole genome shotgun (WGS) entry which is preliminary data.</text>
</comment>
<reference evidence="1" key="2">
    <citation type="submission" date="2023-06" db="EMBL/GenBank/DDBJ databases">
        <authorList>
            <person name="Ma L."/>
            <person name="Liu K.-W."/>
            <person name="Li Z."/>
            <person name="Hsiao Y.-Y."/>
            <person name="Qi Y."/>
            <person name="Fu T."/>
            <person name="Tang G."/>
            <person name="Zhang D."/>
            <person name="Sun W.-H."/>
            <person name="Liu D.-K."/>
            <person name="Li Y."/>
            <person name="Chen G.-Z."/>
            <person name="Liu X.-D."/>
            <person name="Liao X.-Y."/>
            <person name="Jiang Y.-T."/>
            <person name="Yu X."/>
            <person name="Hao Y."/>
            <person name="Huang J."/>
            <person name="Zhao X.-W."/>
            <person name="Ke S."/>
            <person name="Chen Y.-Y."/>
            <person name="Wu W.-L."/>
            <person name="Hsu J.-L."/>
            <person name="Lin Y.-F."/>
            <person name="Huang M.-D."/>
            <person name="Li C.-Y."/>
            <person name="Huang L."/>
            <person name="Wang Z.-W."/>
            <person name="Zhao X."/>
            <person name="Zhong W.-Y."/>
            <person name="Peng D.-H."/>
            <person name="Ahmad S."/>
            <person name="Lan S."/>
            <person name="Zhang J.-S."/>
            <person name="Tsai W.-C."/>
            <person name="Van De Peer Y."/>
            <person name="Liu Z.-J."/>
        </authorList>
    </citation>
    <scope>NUCLEOTIDE SEQUENCE</scope>
    <source>
        <strain evidence="1">SCP</strain>
        <tissue evidence="1">Leaves</tissue>
    </source>
</reference>
<evidence type="ECO:0000313" key="1">
    <source>
        <dbReference type="EMBL" id="KAK1278783.1"/>
    </source>
</evidence>
<accession>A0AAV9BRW2</accession>
<evidence type="ECO:0000313" key="2">
    <source>
        <dbReference type="Proteomes" id="UP001179952"/>
    </source>
</evidence>
<reference evidence="1" key="1">
    <citation type="journal article" date="2023" name="Nat. Commun.">
        <title>Diploid and tetraploid genomes of Acorus and the evolution of monocots.</title>
        <authorList>
            <person name="Ma L."/>
            <person name="Liu K.W."/>
            <person name="Li Z."/>
            <person name="Hsiao Y.Y."/>
            <person name="Qi Y."/>
            <person name="Fu T."/>
            <person name="Tang G.D."/>
            <person name="Zhang D."/>
            <person name="Sun W.H."/>
            <person name="Liu D.K."/>
            <person name="Li Y."/>
            <person name="Chen G.Z."/>
            <person name="Liu X.D."/>
            <person name="Liao X.Y."/>
            <person name="Jiang Y.T."/>
            <person name="Yu X."/>
            <person name="Hao Y."/>
            <person name="Huang J."/>
            <person name="Zhao X.W."/>
            <person name="Ke S."/>
            <person name="Chen Y.Y."/>
            <person name="Wu W.L."/>
            <person name="Hsu J.L."/>
            <person name="Lin Y.F."/>
            <person name="Huang M.D."/>
            <person name="Li C.Y."/>
            <person name="Huang L."/>
            <person name="Wang Z.W."/>
            <person name="Zhao X."/>
            <person name="Zhong W.Y."/>
            <person name="Peng D.H."/>
            <person name="Ahmad S."/>
            <person name="Lan S."/>
            <person name="Zhang J.S."/>
            <person name="Tsai W.C."/>
            <person name="Van de Peer Y."/>
            <person name="Liu Z.J."/>
        </authorList>
    </citation>
    <scope>NUCLEOTIDE SEQUENCE</scope>
    <source>
        <strain evidence="1">SCP</strain>
    </source>
</reference>
<dbReference type="Proteomes" id="UP001179952">
    <property type="component" value="Unassembled WGS sequence"/>
</dbReference>
<protein>
    <submittedName>
        <fullName evidence="1">Uncharacterized protein</fullName>
    </submittedName>
</protein>
<dbReference type="EMBL" id="JAUJYN010000002">
    <property type="protein sequence ID" value="KAK1278783.1"/>
    <property type="molecule type" value="Genomic_DNA"/>
</dbReference>
<dbReference type="AlphaFoldDB" id="A0AAV9BRW2"/>
<proteinExistence type="predicted"/>
<name>A0AAV9BRW2_ACOGR</name>
<sequence>MQENTIQWNDESCEATDPLLLPFENFFSSSAGTEYPSPTDCTTNANGSVTNYKDGQSIDEGHRIVSENFSFPPKGSIELTGPERDYAISRYKEKRKTRRYIMTFSCVWEENLTQNSNICILVCY</sequence>
<gene>
    <name evidence="1" type="ORF">QJS04_geneDACA020140</name>
</gene>
<organism evidence="1 2">
    <name type="scientific">Acorus gramineus</name>
    <name type="common">Dwarf sweet flag</name>
    <dbReference type="NCBI Taxonomy" id="55184"/>
    <lineage>
        <taxon>Eukaryota</taxon>
        <taxon>Viridiplantae</taxon>
        <taxon>Streptophyta</taxon>
        <taxon>Embryophyta</taxon>
        <taxon>Tracheophyta</taxon>
        <taxon>Spermatophyta</taxon>
        <taxon>Magnoliopsida</taxon>
        <taxon>Liliopsida</taxon>
        <taxon>Acoraceae</taxon>
        <taxon>Acorus</taxon>
    </lineage>
</organism>
<keyword evidence="2" id="KW-1185">Reference proteome</keyword>